<evidence type="ECO:0000313" key="3">
    <source>
        <dbReference type="Proteomes" id="UP000280296"/>
    </source>
</evidence>
<gene>
    <name evidence="2" type="ORF">TsocGM_11025</name>
</gene>
<feature type="domain" description="SnoaL-like" evidence="1">
    <location>
        <begin position="35"/>
        <end position="114"/>
    </location>
</feature>
<dbReference type="RefSeq" id="WP_126725420.1">
    <property type="nucleotide sequence ID" value="NZ_RYZH01000018.1"/>
</dbReference>
<protein>
    <recommendedName>
        <fullName evidence="1">SnoaL-like domain-containing protein</fullName>
    </recommendedName>
</protein>
<reference evidence="2 3" key="1">
    <citation type="submission" date="2018-12" db="EMBL/GenBank/DDBJ databases">
        <authorList>
            <person name="Toschakov S.V."/>
        </authorList>
    </citation>
    <scope>NUCLEOTIDE SEQUENCE [LARGE SCALE GENOMIC DNA]</scope>
    <source>
        <strain evidence="2 3">GM2012</strain>
    </source>
</reference>
<accession>A0A432MKC3</accession>
<evidence type="ECO:0000313" key="2">
    <source>
        <dbReference type="EMBL" id="RUL87710.1"/>
    </source>
</evidence>
<dbReference type="InterPro" id="IPR037401">
    <property type="entry name" value="SnoaL-like"/>
</dbReference>
<dbReference type="OrthoDB" id="284600at2"/>
<organism evidence="2 3">
    <name type="scientific">Tautonia sociabilis</name>
    <dbReference type="NCBI Taxonomy" id="2080755"/>
    <lineage>
        <taxon>Bacteria</taxon>
        <taxon>Pseudomonadati</taxon>
        <taxon>Planctomycetota</taxon>
        <taxon>Planctomycetia</taxon>
        <taxon>Isosphaerales</taxon>
        <taxon>Isosphaeraceae</taxon>
        <taxon>Tautonia</taxon>
    </lineage>
</organism>
<dbReference type="Proteomes" id="UP000280296">
    <property type="component" value="Unassembled WGS sequence"/>
</dbReference>
<dbReference type="SUPFAM" id="SSF54427">
    <property type="entry name" value="NTF2-like"/>
    <property type="match status" value="1"/>
</dbReference>
<reference evidence="2 3" key="2">
    <citation type="submission" date="2019-01" db="EMBL/GenBank/DDBJ databases">
        <title>Tautonia sociabilis, a novel thermotolerant planctomycete of Isosphaeraceae family, isolated from a 4000 m deep subterranean habitat.</title>
        <authorList>
            <person name="Kovaleva O.L."/>
            <person name="Elcheninov A.G."/>
            <person name="Van Heerden E."/>
            <person name="Toshchakov S.V."/>
            <person name="Novikov A."/>
            <person name="Bonch-Osmolovskaya E.A."/>
            <person name="Kublanov I.V."/>
        </authorList>
    </citation>
    <scope>NUCLEOTIDE SEQUENCE [LARGE SCALE GENOMIC DNA]</scope>
    <source>
        <strain evidence="2 3">GM2012</strain>
    </source>
</reference>
<dbReference type="AlphaFoldDB" id="A0A432MKC3"/>
<dbReference type="EMBL" id="RYZH01000018">
    <property type="protein sequence ID" value="RUL87710.1"/>
    <property type="molecule type" value="Genomic_DNA"/>
</dbReference>
<sequence length="150" mass="16238">MTSMLLLALGAAVATVPAVQDAQEIAVRLLEDGSSAFNNKDVAALANSYAEDAVIELISQSEDGFDSTTYEGREAIRTLYTDLFSNAASVRSKNVVEYARLVGPDLLLIGGTFEPNRSSSPTLQFVQLRTRTEDGTWLIRRLTLIPIPSS</sequence>
<proteinExistence type="predicted"/>
<dbReference type="Gene3D" id="3.10.450.50">
    <property type="match status" value="1"/>
</dbReference>
<evidence type="ECO:0000259" key="1">
    <source>
        <dbReference type="Pfam" id="PF12680"/>
    </source>
</evidence>
<dbReference type="InterPro" id="IPR032710">
    <property type="entry name" value="NTF2-like_dom_sf"/>
</dbReference>
<dbReference type="Pfam" id="PF12680">
    <property type="entry name" value="SnoaL_2"/>
    <property type="match status" value="1"/>
</dbReference>
<comment type="caution">
    <text evidence="2">The sequence shown here is derived from an EMBL/GenBank/DDBJ whole genome shotgun (WGS) entry which is preliminary data.</text>
</comment>
<keyword evidence="3" id="KW-1185">Reference proteome</keyword>
<name>A0A432MKC3_9BACT</name>